<dbReference type="OrthoDB" id="6421289at2759"/>
<dbReference type="PANTHER" id="PTHR47237">
    <property type="entry name" value="SLL0310 PROTEIN"/>
    <property type="match status" value="1"/>
</dbReference>
<keyword evidence="3" id="KW-1185">Reference proteome</keyword>
<evidence type="ECO:0000313" key="3">
    <source>
        <dbReference type="Proteomes" id="UP000886998"/>
    </source>
</evidence>
<dbReference type="InterPro" id="IPR052729">
    <property type="entry name" value="Acyl/Acetyltrans_Enzymes"/>
</dbReference>
<dbReference type="Gene3D" id="3.40.630.90">
    <property type="match status" value="1"/>
</dbReference>
<evidence type="ECO:0000313" key="2">
    <source>
        <dbReference type="EMBL" id="GFY76229.1"/>
    </source>
</evidence>
<sequence>MHYIIVVLIVIKCRILEIDLSSRRVASSSGLSAALAQRSVNQTSCYRDVSVVLEVKSLIREKKGEAMRNPKVAFRIRPMRTDDIPQVVELGRQNLFHYTSSALKFWHNEDPDGIIIAVTESESFARAQGNTLVGSIGIHQIPAFNRRGAVVFESDWKSLEYETNIPVNSSILSDELPSGVEILPFQSSLLPAIFEYDYSLMGYERKSLIEATCKEENSETLVAMKDGKCLGFGSIKLDIVEYLKIGPLYADNPSVAQAIMKRLITSMPEAKGFSIVTINTNLFANMMLEKFNVAIHKSYYRVSTMKRLLVDTKKVFAHLDLDFTPF</sequence>
<dbReference type="InterPro" id="IPR041496">
    <property type="entry name" value="YitH/HolE_GNAT"/>
</dbReference>
<organism evidence="2 3">
    <name type="scientific">Trichonephila inaurata madagascariensis</name>
    <dbReference type="NCBI Taxonomy" id="2747483"/>
    <lineage>
        <taxon>Eukaryota</taxon>
        <taxon>Metazoa</taxon>
        <taxon>Ecdysozoa</taxon>
        <taxon>Arthropoda</taxon>
        <taxon>Chelicerata</taxon>
        <taxon>Arachnida</taxon>
        <taxon>Araneae</taxon>
        <taxon>Araneomorphae</taxon>
        <taxon>Entelegynae</taxon>
        <taxon>Araneoidea</taxon>
        <taxon>Nephilidae</taxon>
        <taxon>Trichonephila</taxon>
        <taxon>Trichonephila inaurata</taxon>
    </lineage>
</organism>
<gene>
    <name evidence="2" type="primary">NCL1_18721</name>
    <name evidence="2" type="ORF">TNIN_19601</name>
</gene>
<protein>
    <submittedName>
        <fullName evidence="2">N-acetyltransferase domain-containing protein</fullName>
    </submittedName>
</protein>
<evidence type="ECO:0000259" key="1">
    <source>
        <dbReference type="Pfam" id="PF18014"/>
    </source>
</evidence>
<accession>A0A8X6YV15</accession>
<proteinExistence type="predicted"/>
<dbReference type="PANTHER" id="PTHR47237:SF1">
    <property type="entry name" value="SLL0310 PROTEIN"/>
    <property type="match status" value="1"/>
</dbReference>
<name>A0A8X6YV15_9ARAC</name>
<dbReference type="EMBL" id="BMAV01021815">
    <property type="protein sequence ID" value="GFY76229.1"/>
    <property type="molecule type" value="Genomic_DNA"/>
</dbReference>
<reference evidence="2" key="1">
    <citation type="submission" date="2020-08" db="EMBL/GenBank/DDBJ databases">
        <title>Multicomponent nature underlies the extraordinary mechanical properties of spider dragline silk.</title>
        <authorList>
            <person name="Kono N."/>
            <person name="Nakamura H."/>
            <person name="Mori M."/>
            <person name="Yoshida Y."/>
            <person name="Ohtoshi R."/>
            <person name="Malay A.D."/>
            <person name="Moran D.A.P."/>
            <person name="Tomita M."/>
            <person name="Numata K."/>
            <person name="Arakawa K."/>
        </authorList>
    </citation>
    <scope>NUCLEOTIDE SEQUENCE</scope>
</reference>
<feature type="domain" description="YitH/HolE acetyltransferase (GNAT)" evidence="1">
    <location>
        <begin position="193"/>
        <end position="290"/>
    </location>
</feature>
<dbReference type="AlphaFoldDB" id="A0A8X6YV15"/>
<dbReference type="Proteomes" id="UP000886998">
    <property type="component" value="Unassembled WGS sequence"/>
</dbReference>
<comment type="caution">
    <text evidence="2">The sequence shown here is derived from an EMBL/GenBank/DDBJ whole genome shotgun (WGS) entry which is preliminary data.</text>
</comment>
<dbReference type="Pfam" id="PF18014">
    <property type="entry name" value="Acetyltransf_18"/>
    <property type="match status" value="1"/>
</dbReference>